<reference evidence="3 6" key="2">
    <citation type="submission" date="2016-11" db="EMBL/GenBank/DDBJ databases">
        <title>Genomic analysis of Caldithrix abyssi and proposal of a novel bacterial phylum Caldithrichaeota.</title>
        <authorList>
            <person name="Kublanov I."/>
            <person name="Sigalova O."/>
            <person name="Gavrilov S."/>
            <person name="Lebedinsky A."/>
            <person name="Ivanova N."/>
            <person name="Daum C."/>
            <person name="Reddy T."/>
            <person name="Klenk H.P."/>
            <person name="Goker M."/>
            <person name="Reva O."/>
            <person name="Miroshnichenko M."/>
            <person name="Kyprides N."/>
            <person name="Woyke T."/>
            <person name="Gelfand M."/>
        </authorList>
    </citation>
    <scope>NUCLEOTIDE SEQUENCE [LARGE SCALE GENOMIC DNA]</scope>
    <source>
        <strain evidence="3 6">LF13</strain>
    </source>
</reference>
<dbReference type="Proteomes" id="UP000183868">
    <property type="component" value="Chromosome"/>
</dbReference>
<dbReference type="PANTHER" id="PTHR30547:SF0">
    <property type="entry name" value="BLR8175 PROTEIN"/>
    <property type="match status" value="1"/>
</dbReference>
<dbReference type="GO" id="GO:0004519">
    <property type="term" value="F:endonuclease activity"/>
    <property type="evidence" value="ECO:0007669"/>
    <property type="project" value="UniProtKB-KW"/>
</dbReference>
<sequence>MDALQKDAEYLSLLKEIKQKVRKAQLQALRKVNRSLIQLYWEIGKKIVEKQETMGWGKAVVENLASDLQLEFPGIKGFSARNLWNMRNFFLAYREDKNLQTLSAEISWSHNVAILEKCASNSERRFYMEMAKKFGWSYRVLVNQIENQAFQKYLSSQTNFSKTIQKKYRHQAHMAVKDEYVFDFLEVGEEHSERELERNLLEHVRQFLIEMGGYFAFIGNQFRLEIDDEEFFIDLLLYHRALRCLVAVELKMGKFKPEYAGKMQFYLSVLDDRFKLAEENPSIGIIICQNKNRTIVEYTLKDVGKPIGVSTYKVHKRLPEKMSKYFPTAEEFAEKLKGLFPEKS</sequence>
<dbReference type="InterPro" id="IPR009362">
    <property type="entry name" value="YhcG_C"/>
</dbReference>
<dbReference type="FunCoup" id="H1XT39">
    <property type="interactions" value="32"/>
</dbReference>
<evidence type="ECO:0000313" key="4">
    <source>
        <dbReference type="EMBL" id="EHO42606.1"/>
    </source>
</evidence>
<dbReference type="Pfam" id="PF17761">
    <property type="entry name" value="DUF1016_N"/>
    <property type="match status" value="1"/>
</dbReference>
<gene>
    <name evidence="3" type="ORF">Cabys_1868</name>
    <name evidence="4" type="ORF">Calab_3000</name>
</gene>
<dbReference type="InterPro" id="IPR041527">
    <property type="entry name" value="YhcG_N"/>
</dbReference>
<evidence type="ECO:0000259" key="2">
    <source>
        <dbReference type="Pfam" id="PF17761"/>
    </source>
</evidence>
<dbReference type="HOGENOM" id="CLU_046640_0_1_0"/>
<evidence type="ECO:0000259" key="1">
    <source>
        <dbReference type="Pfam" id="PF06250"/>
    </source>
</evidence>
<dbReference type="EMBL" id="CM001402">
    <property type="protein sequence ID" value="EHO42606.1"/>
    <property type="molecule type" value="Genomic_DNA"/>
</dbReference>
<dbReference type="OrthoDB" id="9801263at2"/>
<keyword evidence="5" id="KW-1185">Reference proteome</keyword>
<dbReference type="InterPro" id="IPR011856">
    <property type="entry name" value="tRNA_endonuc-like_dom_sf"/>
</dbReference>
<evidence type="ECO:0000313" key="5">
    <source>
        <dbReference type="Proteomes" id="UP000004671"/>
    </source>
</evidence>
<dbReference type="PANTHER" id="PTHR30547">
    <property type="entry name" value="UNCHARACTERIZED PROTEIN YHCG-RELATED"/>
    <property type="match status" value="1"/>
</dbReference>
<accession>H1XT39</accession>
<dbReference type="PaxDb" id="880073-Calab_3000"/>
<dbReference type="eggNOG" id="COG4804">
    <property type="taxonomic scope" value="Bacteria"/>
</dbReference>
<dbReference type="AlphaFoldDB" id="H1XT39"/>
<dbReference type="Gene3D" id="3.40.1350.10">
    <property type="match status" value="1"/>
</dbReference>
<dbReference type="InterPro" id="IPR053148">
    <property type="entry name" value="PD-DEXK-like_domain"/>
</dbReference>
<keyword evidence="3" id="KW-0255">Endonuclease</keyword>
<dbReference type="RefSeq" id="WP_006929962.1">
    <property type="nucleotide sequence ID" value="NZ_CM001402.1"/>
</dbReference>
<organism evidence="4 5">
    <name type="scientific">Caldithrix abyssi DSM 13497</name>
    <dbReference type="NCBI Taxonomy" id="880073"/>
    <lineage>
        <taxon>Bacteria</taxon>
        <taxon>Pseudomonadati</taxon>
        <taxon>Calditrichota</taxon>
        <taxon>Calditrichia</taxon>
        <taxon>Calditrichales</taxon>
        <taxon>Calditrichaceae</taxon>
        <taxon>Caldithrix</taxon>
    </lineage>
</organism>
<dbReference type="InParanoid" id="H1XT39"/>
<evidence type="ECO:0000313" key="3">
    <source>
        <dbReference type="EMBL" id="APF18617.1"/>
    </source>
</evidence>
<feature type="domain" description="YhcG N-terminal" evidence="2">
    <location>
        <begin position="16"/>
        <end position="152"/>
    </location>
</feature>
<proteinExistence type="predicted"/>
<keyword evidence="3" id="KW-0540">Nuclease</keyword>
<dbReference type="Pfam" id="PF06250">
    <property type="entry name" value="YhcG_C"/>
    <property type="match status" value="1"/>
</dbReference>
<feature type="domain" description="YhcG PDDEXK nuclease" evidence="1">
    <location>
        <begin position="175"/>
        <end position="324"/>
    </location>
</feature>
<keyword evidence="3" id="KW-0378">Hydrolase</keyword>
<protein>
    <submittedName>
        <fullName evidence="3">Putative nuclease of restriction endonuclease-like (RecB) superfamily, DUF1016 family</fullName>
    </submittedName>
</protein>
<dbReference type="Proteomes" id="UP000004671">
    <property type="component" value="Chromosome"/>
</dbReference>
<dbReference type="STRING" id="880073.Cabys_1868"/>
<dbReference type="KEGG" id="caby:Cabys_1868"/>
<reference evidence="4 5" key="1">
    <citation type="submission" date="2011-09" db="EMBL/GenBank/DDBJ databases">
        <title>The permanent draft genome of Caldithrix abyssi DSM 13497.</title>
        <authorList>
            <consortium name="US DOE Joint Genome Institute (JGI-PGF)"/>
            <person name="Lucas S."/>
            <person name="Han J."/>
            <person name="Lapidus A."/>
            <person name="Bruce D."/>
            <person name="Goodwin L."/>
            <person name="Pitluck S."/>
            <person name="Peters L."/>
            <person name="Kyrpides N."/>
            <person name="Mavromatis K."/>
            <person name="Ivanova N."/>
            <person name="Mikhailova N."/>
            <person name="Chertkov O."/>
            <person name="Detter J.C."/>
            <person name="Tapia R."/>
            <person name="Han C."/>
            <person name="Land M."/>
            <person name="Hauser L."/>
            <person name="Markowitz V."/>
            <person name="Cheng J.-F."/>
            <person name="Hugenholtz P."/>
            <person name="Woyke T."/>
            <person name="Wu D."/>
            <person name="Spring S."/>
            <person name="Brambilla E."/>
            <person name="Klenk H.-P."/>
            <person name="Eisen J.A."/>
        </authorList>
    </citation>
    <scope>NUCLEOTIDE SEQUENCE [LARGE SCALE GENOMIC DNA]</scope>
    <source>
        <strain evidence="4 5">DSM 13497</strain>
    </source>
</reference>
<dbReference type="GO" id="GO:0003676">
    <property type="term" value="F:nucleic acid binding"/>
    <property type="evidence" value="ECO:0007669"/>
    <property type="project" value="InterPro"/>
</dbReference>
<evidence type="ECO:0000313" key="6">
    <source>
        <dbReference type="Proteomes" id="UP000183868"/>
    </source>
</evidence>
<name>H1XT39_CALAY</name>
<dbReference type="EMBL" id="CP018099">
    <property type="protein sequence ID" value="APF18617.1"/>
    <property type="molecule type" value="Genomic_DNA"/>
</dbReference>